<name>A0A8J3DQ71_9HYPH</name>
<comment type="caution">
    <text evidence="2">The sequence shown here is derived from an EMBL/GenBank/DDBJ whole genome shotgun (WGS) entry which is preliminary data.</text>
</comment>
<gene>
    <name evidence="2" type="ORF">GCM10010136_31910</name>
</gene>
<accession>A0A8J3DQ71</accession>
<dbReference type="RefSeq" id="WP_189492476.1">
    <property type="nucleotide sequence ID" value="NZ_BMZO01000011.1"/>
</dbReference>
<proteinExistence type="predicted"/>
<feature type="domain" description="Phage head morphogenesis" evidence="1">
    <location>
        <begin position="240"/>
        <end position="331"/>
    </location>
</feature>
<dbReference type="InterPro" id="IPR006528">
    <property type="entry name" value="Phage_head_morphogenesis_dom"/>
</dbReference>
<reference evidence="2" key="2">
    <citation type="submission" date="2020-09" db="EMBL/GenBank/DDBJ databases">
        <authorList>
            <person name="Sun Q."/>
            <person name="Kim S."/>
        </authorList>
    </citation>
    <scope>NUCLEOTIDE SEQUENCE</scope>
    <source>
        <strain evidence="2">KCTC 42097</strain>
    </source>
</reference>
<evidence type="ECO:0000313" key="3">
    <source>
        <dbReference type="Proteomes" id="UP000641137"/>
    </source>
</evidence>
<dbReference type="Pfam" id="PF04233">
    <property type="entry name" value="Phage_Mu_F"/>
    <property type="match status" value="1"/>
</dbReference>
<evidence type="ECO:0000313" key="2">
    <source>
        <dbReference type="EMBL" id="GHC79402.1"/>
    </source>
</evidence>
<dbReference type="EMBL" id="BMZO01000011">
    <property type="protein sequence ID" value="GHC79402.1"/>
    <property type="molecule type" value="Genomic_DNA"/>
</dbReference>
<sequence>MARKPNARQRLRLLSEKFEPLLQAAFLAAIDDLRSNAQITRIAERLERGDIDGALRALNVDAVAFRLFEEGVREAFVGGGIAATAALPILREPNGARLVARFDARSPGAEQFMRELSGRNVQVVEDVLLAARQHMTQGLIYGRNPRSVALDIVGRVDRSTGRRTGGILGLTSKQEEYVTTARQDLLSGDPDRLRHYLTLKRRDRRRQFEKAVEDAIRDAKPIPLHLIDRMIGKLSDSYLLLRGETITRTETIGALNASHRDTFDQLVASGNVQANQVRKIWRATKDNRTRDSHRNLDSESVGINELFSNGLQYPCDPSGSAREVINCRCAVDYRIEYFTNLA</sequence>
<dbReference type="Proteomes" id="UP000641137">
    <property type="component" value="Unassembled WGS sequence"/>
</dbReference>
<organism evidence="2 3">
    <name type="scientific">Limoniibacter endophyticus</name>
    <dbReference type="NCBI Taxonomy" id="1565040"/>
    <lineage>
        <taxon>Bacteria</taxon>
        <taxon>Pseudomonadati</taxon>
        <taxon>Pseudomonadota</taxon>
        <taxon>Alphaproteobacteria</taxon>
        <taxon>Hyphomicrobiales</taxon>
        <taxon>Bartonellaceae</taxon>
        <taxon>Limoniibacter</taxon>
    </lineage>
</organism>
<keyword evidence="3" id="KW-1185">Reference proteome</keyword>
<evidence type="ECO:0000259" key="1">
    <source>
        <dbReference type="Pfam" id="PF04233"/>
    </source>
</evidence>
<protein>
    <recommendedName>
        <fullName evidence="1">Phage head morphogenesis domain-containing protein</fullName>
    </recommendedName>
</protein>
<reference evidence="2" key="1">
    <citation type="journal article" date="2014" name="Int. J. Syst. Evol. Microbiol.">
        <title>Complete genome sequence of Corynebacterium casei LMG S-19264T (=DSM 44701T), isolated from a smear-ripened cheese.</title>
        <authorList>
            <consortium name="US DOE Joint Genome Institute (JGI-PGF)"/>
            <person name="Walter F."/>
            <person name="Albersmeier A."/>
            <person name="Kalinowski J."/>
            <person name="Ruckert C."/>
        </authorList>
    </citation>
    <scope>NUCLEOTIDE SEQUENCE</scope>
    <source>
        <strain evidence="2">KCTC 42097</strain>
    </source>
</reference>
<dbReference type="AlphaFoldDB" id="A0A8J3DQ71"/>